<sequence length="266" mass="29657">MSTSTSPPVMHHLATSRPSVLDTLYTDKLTRRPVYATLTHNSLTTLYKIDDSKNVAEVAQIQWDTGGRHIVCVQGLQTPYDEFLVRAKGFFAGHGTRTFLTGGVSCKWRQTENQDWVRRFPGAAPQFWSCYVSSSSTTTNTVSSTSGLLAVFTPPRPHRRQTELIVYERGREHVDMIVFTGILIVVNNGEWRSLRSPHTRVTLEHHLKTGGGGSLPPYTRAPLHLPTDRRPHTANASSADHSTTLGDESDPPPYTSRVDISSPFRF</sequence>
<organism evidence="3 4">
    <name type="scientific">Rickenella mellea</name>
    <dbReference type="NCBI Taxonomy" id="50990"/>
    <lineage>
        <taxon>Eukaryota</taxon>
        <taxon>Fungi</taxon>
        <taxon>Dikarya</taxon>
        <taxon>Basidiomycota</taxon>
        <taxon>Agaricomycotina</taxon>
        <taxon>Agaricomycetes</taxon>
        <taxon>Hymenochaetales</taxon>
        <taxon>Rickenellaceae</taxon>
        <taxon>Rickenella</taxon>
    </lineage>
</organism>
<name>A0A4Y7QBQ7_9AGAM</name>
<reference evidence="3 4" key="1">
    <citation type="submission" date="2018-06" db="EMBL/GenBank/DDBJ databases">
        <title>A transcriptomic atlas of mushroom development highlights an independent origin of complex multicellularity.</title>
        <authorList>
            <consortium name="DOE Joint Genome Institute"/>
            <person name="Krizsan K."/>
            <person name="Almasi E."/>
            <person name="Merenyi Z."/>
            <person name="Sahu N."/>
            <person name="Viragh M."/>
            <person name="Koszo T."/>
            <person name="Mondo S."/>
            <person name="Kiss B."/>
            <person name="Balint B."/>
            <person name="Kues U."/>
            <person name="Barry K."/>
            <person name="Hegedus J.C."/>
            <person name="Henrissat B."/>
            <person name="Johnson J."/>
            <person name="Lipzen A."/>
            <person name="Ohm R."/>
            <person name="Nagy I."/>
            <person name="Pangilinan J."/>
            <person name="Yan J."/>
            <person name="Xiong Y."/>
            <person name="Grigoriev I.V."/>
            <person name="Hibbett D.S."/>
            <person name="Nagy L.G."/>
        </authorList>
    </citation>
    <scope>NUCLEOTIDE SEQUENCE [LARGE SCALE GENOMIC DNA]</scope>
    <source>
        <strain evidence="3 4">SZMC22713</strain>
    </source>
</reference>
<dbReference type="OrthoDB" id="3266354at2759"/>
<keyword evidence="4" id="KW-1185">Reference proteome</keyword>
<feature type="compositionally biased region" description="Polar residues" evidence="1">
    <location>
        <begin position="234"/>
        <end position="246"/>
    </location>
</feature>
<gene>
    <name evidence="3" type="ORF">BD410DRAFT_65423</name>
</gene>
<feature type="region of interest" description="Disordered" evidence="1">
    <location>
        <begin position="207"/>
        <end position="266"/>
    </location>
</feature>
<dbReference type="Proteomes" id="UP000294933">
    <property type="component" value="Unassembled WGS sequence"/>
</dbReference>
<dbReference type="AlphaFoldDB" id="A0A4Y7QBQ7"/>
<evidence type="ECO:0000313" key="4">
    <source>
        <dbReference type="Proteomes" id="UP000294933"/>
    </source>
</evidence>
<proteinExistence type="predicted"/>
<dbReference type="Pfam" id="PF20236">
    <property type="entry name" value="DUF6593"/>
    <property type="match status" value="1"/>
</dbReference>
<evidence type="ECO:0000259" key="2">
    <source>
        <dbReference type="Pfam" id="PF20236"/>
    </source>
</evidence>
<dbReference type="InterPro" id="IPR046528">
    <property type="entry name" value="DUF6593"/>
</dbReference>
<accession>A0A4Y7QBQ7</accession>
<protein>
    <recommendedName>
        <fullName evidence="2">DUF6593 domain-containing protein</fullName>
    </recommendedName>
</protein>
<dbReference type="VEuPathDB" id="FungiDB:BD410DRAFT_65423"/>
<evidence type="ECO:0000256" key="1">
    <source>
        <dbReference type="SAM" id="MobiDB-lite"/>
    </source>
</evidence>
<evidence type="ECO:0000313" key="3">
    <source>
        <dbReference type="EMBL" id="TDL24875.1"/>
    </source>
</evidence>
<feature type="domain" description="DUF6593" evidence="2">
    <location>
        <begin position="22"/>
        <end position="183"/>
    </location>
</feature>
<dbReference type="EMBL" id="ML170165">
    <property type="protein sequence ID" value="TDL24875.1"/>
    <property type="molecule type" value="Genomic_DNA"/>
</dbReference>